<comment type="caution">
    <text evidence="11">The sequence shown here is derived from an EMBL/GenBank/DDBJ whole genome shotgun (WGS) entry which is preliminary data.</text>
</comment>
<dbReference type="GO" id="GO:0016020">
    <property type="term" value="C:membrane"/>
    <property type="evidence" value="ECO:0007669"/>
    <property type="project" value="UniProtKB-SubCell"/>
</dbReference>
<evidence type="ECO:0000313" key="12">
    <source>
        <dbReference type="Proteomes" id="UP000193218"/>
    </source>
</evidence>
<feature type="transmembrane region" description="Helical" evidence="10">
    <location>
        <begin position="408"/>
        <end position="430"/>
    </location>
</feature>
<dbReference type="InParanoid" id="A0A1Y1UL07"/>
<evidence type="ECO:0000256" key="6">
    <source>
        <dbReference type="ARBA" id="ARBA00022927"/>
    </source>
</evidence>
<evidence type="ECO:0000256" key="10">
    <source>
        <dbReference type="SAM" id="Phobius"/>
    </source>
</evidence>
<proteinExistence type="inferred from homology"/>
<keyword evidence="5" id="KW-0571">Peptide transport</keyword>
<dbReference type="Proteomes" id="UP000193218">
    <property type="component" value="Unassembled WGS sequence"/>
</dbReference>
<organism evidence="11 12">
    <name type="scientific">Kockovaella imperatae</name>
    <dbReference type="NCBI Taxonomy" id="4999"/>
    <lineage>
        <taxon>Eukaryota</taxon>
        <taxon>Fungi</taxon>
        <taxon>Dikarya</taxon>
        <taxon>Basidiomycota</taxon>
        <taxon>Agaricomycotina</taxon>
        <taxon>Tremellomycetes</taxon>
        <taxon>Tremellales</taxon>
        <taxon>Cuniculitremaceae</taxon>
        <taxon>Kockovaella</taxon>
    </lineage>
</organism>
<keyword evidence="4 10" id="KW-0812">Transmembrane</keyword>
<feature type="transmembrane region" description="Helical" evidence="10">
    <location>
        <begin position="599"/>
        <end position="617"/>
    </location>
</feature>
<dbReference type="Pfam" id="PF03169">
    <property type="entry name" value="OPT"/>
    <property type="match status" value="1"/>
</dbReference>
<dbReference type="GeneID" id="33555078"/>
<gene>
    <name evidence="11" type="ORF">BD324DRAFT_577612</name>
</gene>
<feature type="transmembrane region" description="Helical" evidence="10">
    <location>
        <begin position="166"/>
        <end position="185"/>
    </location>
</feature>
<keyword evidence="8 10" id="KW-0472">Membrane</keyword>
<dbReference type="PANTHER" id="PTHR22601">
    <property type="entry name" value="ISP4 LIKE PROTEIN"/>
    <property type="match status" value="1"/>
</dbReference>
<keyword evidence="12" id="KW-1185">Reference proteome</keyword>
<evidence type="ECO:0000256" key="1">
    <source>
        <dbReference type="ARBA" id="ARBA00004141"/>
    </source>
</evidence>
<comment type="subcellular location">
    <subcellularLocation>
        <location evidence="1">Membrane</location>
        <topology evidence="1">Multi-pass membrane protein</topology>
    </subcellularLocation>
</comment>
<feature type="transmembrane region" description="Helical" evidence="10">
    <location>
        <begin position="269"/>
        <end position="293"/>
    </location>
</feature>
<evidence type="ECO:0000313" key="11">
    <source>
        <dbReference type="EMBL" id="ORX38740.1"/>
    </source>
</evidence>
<dbReference type="OrthoDB" id="9986677at2759"/>
<evidence type="ECO:0000256" key="3">
    <source>
        <dbReference type="ARBA" id="ARBA00022448"/>
    </source>
</evidence>
<evidence type="ECO:0000256" key="8">
    <source>
        <dbReference type="ARBA" id="ARBA00023136"/>
    </source>
</evidence>
<feature type="transmembrane region" description="Helical" evidence="10">
    <location>
        <begin position="573"/>
        <end position="592"/>
    </location>
</feature>
<feature type="transmembrane region" description="Helical" evidence="10">
    <location>
        <begin position="829"/>
        <end position="853"/>
    </location>
</feature>
<dbReference type="GO" id="GO:0035673">
    <property type="term" value="F:oligopeptide transmembrane transporter activity"/>
    <property type="evidence" value="ECO:0007669"/>
    <property type="project" value="InterPro"/>
</dbReference>
<keyword evidence="7 10" id="KW-1133">Transmembrane helix</keyword>
<dbReference type="NCBIfam" id="TIGR00728">
    <property type="entry name" value="OPT_sfam"/>
    <property type="match status" value="1"/>
</dbReference>
<keyword evidence="6" id="KW-0653">Protein transport</keyword>
<feature type="transmembrane region" description="Helical" evidence="10">
    <location>
        <begin position="478"/>
        <end position="503"/>
    </location>
</feature>
<dbReference type="GO" id="GO:0015031">
    <property type="term" value="P:protein transport"/>
    <property type="evidence" value="ECO:0007669"/>
    <property type="project" value="UniProtKB-KW"/>
</dbReference>
<evidence type="ECO:0000256" key="9">
    <source>
        <dbReference type="SAM" id="MobiDB-lite"/>
    </source>
</evidence>
<accession>A0A1Y1UL07</accession>
<dbReference type="AlphaFoldDB" id="A0A1Y1UL07"/>
<evidence type="ECO:0000256" key="2">
    <source>
        <dbReference type="ARBA" id="ARBA00008807"/>
    </source>
</evidence>
<comment type="similarity">
    <text evidence="2">Belongs to the oligopeptide OPT transporter family.</text>
</comment>
<evidence type="ECO:0000256" key="7">
    <source>
        <dbReference type="ARBA" id="ARBA00022989"/>
    </source>
</evidence>
<dbReference type="InterPro" id="IPR004648">
    <property type="entry name" value="Oligpept_transpt"/>
</dbReference>
<feature type="transmembrane region" description="Helical" evidence="10">
    <location>
        <begin position="333"/>
        <end position="352"/>
    </location>
</feature>
<dbReference type="EMBL" id="NBSH01000004">
    <property type="protein sequence ID" value="ORX38740.1"/>
    <property type="molecule type" value="Genomic_DNA"/>
</dbReference>
<dbReference type="InterPro" id="IPR004813">
    <property type="entry name" value="OPT"/>
</dbReference>
<reference evidence="11 12" key="1">
    <citation type="submission" date="2017-03" db="EMBL/GenBank/DDBJ databases">
        <title>Widespread Adenine N6-methylation of Active Genes in Fungi.</title>
        <authorList>
            <consortium name="DOE Joint Genome Institute"/>
            <person name="Mondo S.J."/>
            <person name="Dannebaum R.O."/>
            <person name="Kuo R.C."/>
            <person name="Louie K.B."/>
            <person name="Bewick A.J."/>
            <person name="Labutti K."/>
            <person name="Haridas S."/>
            <person name="Kuo A."/>
            <person name="Salamov A."/>
            <person name="Ahrendt S.R."/>
            <person name="Lau R."/>
            <person name="Bowen B.P."/>
            <person name="Lipzen A."/>
            <person name="Sullivan W."/>
            <person name="Andreopoulos W.B."/>
            <person name="Clum A."/>
            <person name="Lindquist E."/>
            <person name="Daum C."/>
            <person name="Northen T.R."/>
            <person name="Ramamoorthy G."/>
            <person name="Schmitz R.J."/>
            <person name="Gryganskyi A."/>
            <person name="Culley D."/>
            <person name="Magnuson J."/>
            <person name="James T.Y."/>
            <person name="O'Malley M.A."/>
            <person name="Stajich J.E."/>
            <person name="Spatafora J.W."/>
            <person name="Visel A."/>
            <person name="Grigoriev I.V."/>
        </authorList>
    </citation>
    <scope>NUCLEOTIDE SEQUENCE [LARGE SCALE GENOMIC DNA]</scope>
    <source>
        <strain evidence="11 12">NRRL Y-17943</strain>
    </source>
</reference>
<keyword evidence="3" id="KW-0813">Transport</keyword>
<protein>
    <submittedName>
        <fullName evidence="11">OPT oligopeptide transporter protein-domain-containing protein</fullName>
    </submittedName>
</protein>
<evidence type="ECO:0000256" key="4">
    <source>
        <dbReference type="ARBA" id="ARBA00022692"/>
    </source>
</evidence>
<feature type="transmembrane region" description="Helical" evidence="10">
    <location>
        <begin position="726"/>
        <end position="744"/>
    </location>
</feature>
<name>A0A1Y1UL07_9TREE</name>
<feature type="region of interest" description="Disordered" evidence="9">
    <location>
        <begin position="1"/>
        <end position="43"/>
    </location>
</feature>
<evidence type="ECO:0000256" key="5">
    <source>
        <dbReference type="ARBA" id="ARBA00022856"/>
    </source>
</evidence>
<sequence length="905" mass="102399">MSKAAYEDDIDTVSRDEKDTYVDTTEEKFKGGEDRSTPEQWTPPEHWLTRFVDGYSGQHGGETLPPGSDPELVAEAVFTMDVQESLERLKIIAHEAPHDYTFDQSLAAYIRDLLLGNEHCNMNMEDWSYEVCRLAGVIHNWSAYAEVRAVLVPYDDPDIPCESIRVYFLGFFWIAVVTFVGTFFSQRQPGISIPQQFVQLLLVPMGRGLAYVLPDWGITIRGTRYSLNNGPWSPKEQLLSTIMMSQSSTIGNTTGILDLRMPIFFGQKWATLGYSILLAIANQCFGLGMAGILRRLTVYPTWAVWPSNLPLLAYNRTLTARDNKGEVVNGWKITRWQAFLISTAVFIVWYWIPNDFFKAIRYFNWMTWIAPQNLKLALVTGSWGGMGINPISCLDPNTSGSGTMNAPFFAILQQYTLQFVSGIVLLILYFKNVSWAAYMPINSNSSFDNKMQGYNLSRILNDDNSLNLEAYLDYSPPYYAIGYLYSQGAQFVYFTFSMVYVFIRYWPIIKKAFGSLIQNNLKGRSIYTGFDDGHCKLMRKYPEVPEWWYMIVLAIGFAISIVTVSAYPTQTPWWTIVALAVIGTFVTIPWCVIKSLSNVGLPLGIIWNVLPGVWFPGKFLPDLMLLMLGDAFTDIAGSFGTDLKYAHYARIPPRAIFRTHIASQVLNCVIYCCTIEALLGLYDSDNTFCHPDNKNFMVCNGPRGVYSSVVSYGVLGTNNLFKLYPALKWCFLIGPILALFWAFGEKLTHLIRHRIVRNMDDEQQARFNSRYWAPLSTVVQSIHPAIALEGATNWGGNTNLTQYTTALFLSWLFQYYLKRNYTAWWGKYAFLLFAGLNVGVAISGFISTLIFSFGAGRGAQFNYGVNTISTAGVDFELYNNAISLLPLPEKGYFGLEKDQYPVTNL</sequence>
<feature type="transmembrane region" description="Helical" evidence="10">
    <location>
        <begin position="547"/>
        <end position="567"/>
    </location>
</feature>
<feature type="compositionally biased region" description="Basic and acidic residues" evidence="9">
    <location>
        <begin position="12"/>
        <end position="37"/>
    </location>
</feature>
<dbReference type="RefSeq" id="XP_021872662.1">
    <property type="nucleotide sequence ID" value="XM_022013270.1"/>
</dbReference>